<sequence length="329" mass="36451">MSNIVIENLSKDYVLKSGFIKQLRGQADVVSAVSNVSIVINSGEILGLVGESGCGKTTLGKMLVKIEDTSSGTIKVGDRDIVNIKGKELLNFRKDIQMIFQDPYDSLNPKMTIHDIVAEPLRNLKLPKNNEEITQKIIEMLKLVELSPPEQYLNRYPHRLSGGQRQRVAIARALIVEPKFVVADEPVSMLDVSIRAGILNLLQKLNREKGISILLITHDLATARFLCNRIAVMYLGKIVELIPSEKLMENSMHPYTRLLLSSAPDLFADTSNRIEVKGEATSAIAPPKGCRFSPRCNFISSACSKEEPALIEIEEGHFVACNKILDLNS</sequence>
<dbReference type="PROSITE" id="PS00211">
    <property type="entry name" value="ABC_TRANSPORTER_1"/>
    <property type="match status" value="1"/>
</dbReference>
<evidence type="ECO:0000256" key="1">
    <source>
        <dbReference type="ARBA" id="ARBA00022448"/>
    </source>
</evidence>
<evidence type="ECO:0000313" key="6">
    <source>
        <dbReference type="Proteomes" id="UP001524478"/>
    </source>
</evidence>
<evidence type="ECO:0000259" key="4">
    <source>
        <dbReference type="PROSITE" id="PS50893"/>
    </source>
</evidence>
<keyword evidence="2" id="KW-0547">Nucleotide-binding</keyword>
<keyword evidence="3 5" id="KW-0067">ATP-binding</keyword>
<dbReference type="CDD" id="cd03257">
    <property type="entry name" value="ABC_NikE_OppD_transporters"/>
    <property type="match status" value="1"/>
</dbReference>
<dbReference type="InterPro" id="IPR050319">
    <property type="entry name" value="ABC_transp_ATP-bind"/>
</dbReference>
<accession>A0ABT1SG05</accession>
<dbReference type="GO" id="GO:0005524">
    <property type="term" value="F:ATP binding"/>
    <property type="evidence" value="ECO:0007669"/>
    <property type="project" value="UniProtKB-KW"/>
</dbReference>
<dbReference type="RefSeq" id="WP_256312901.1">
    <property type="nucleotide sequence ID" value="NZ_JANGAC010000022.1"/>
</dbReference>
<organism evidence="5 6">
    <name type="scientific">Tissierella carlieri</name>
    <dbReference type="NCBI Taxonomy" id="689904"/>
    <lineage>
        <taxon>Bacteria</taxon>
        <taxon>Bacillati</taxon>
        <taxon>Bacillota</taxon>
        <taxon>Tissierellia</taxon>
        <taxon>Tissierellales</taxon>
        <taxon>Tissierellaceae</taxon>
        <taxon>Tissierella</taxon>
    </lineage>
</organism>
<dbReference type="InterPro" id="IPR003439">
    <property type="entry name" value="ABC_transporter-like_ATP-bd"/>
</dbReference>
<proteinExistence type="predicted"/>
<evidence type="ECO:0000313" key="5">
    <source>
        <dbReference type="EMBL" id="MCQ4925431.1"/>
    </source>
</evidence>
<dbReference type="Gene3D" id="3.40.50.300">
    <property type="entry name" value="P-loop containing nucleotide triphosphate hydrolases"/>
    <property type="match status" value="1"/>
</dbReference>
<dbReference type="InterPro" id="IPR003593">
    <property type="entry name" value="AAA+_ATPase"/>
</dbReference>
<dbReference type="Pfam" id="PF00005">
    <property type="entry name" value="ABC_tran"/>
    <property type="match status" value="1"/>
</dbReference>
<dbReference type="SUPFAM" id="SSF52540">
    <property type="entry name" value="P-loop containing nucleoside triphosphate hydrolases"/>
    <property type="match status" value="1"/>
</dbReference>
<name>A0ABT1SG05_9FIRM</name>
<dbReference type="NCBIfam" id="TIGR01727">
    <property type="entry name" value="oligo_HPY"/>
    <property type="match status" value="1"/>
</dbReference>
<protein>
    <submittedName>
        <fullName evidence="5">ABC transporter ATP-binding protein</fullName>
    </submittedName>
</protein>
<dbReference type="PROSITE" id="PS50893">
    <property type="entry name" value="ABC_TRANSPORTER_2"/>
    <property type="match status" value="1"/>
</dbReference>
<dbReference type="PANTHER" id="PTHR43776">
    <property type="entry name" value="TRANSPORT ATP-BINDING PROTEIN"/>
    <property type="match status" value="1"/>
</dbReference>
<dbReference type="Proteomes" id="UP001524478">
    <property type="component" value="Unassembled WGS sequence"/>
</dbReference>
<gene>
    <name evidence="5" type="ORF">NE686_20165</name>
</gene>
<comment type="caution">
    <text evidence="5">The sequence shown here is derived from an EMBL/GenBank/DDBJ whole genome shotgun (WGS) entry which is preliminary data.</text>
</comment>
<dbReference type="InterPro" id="IPR013563">
    <property type="entry name" value="Oligopep_ABC_C"/>
</dbReference>
<feature type="domain" description="ABC transporter" evidence="4">
    <location>
        <begin position="4"/>
        <end position="260"/>
    </location>
</feature>
<dbReference type="Pfam" id="PF08352">
    <property type="entry name" value="oligo_HPY"/>
    <property type="match status" value="1"/>
</dbReference>
<dbReference type="PANTHER" id="PTHR43776:SF8">
    <property type="entry name" value="ABC TRANSPORTER, ATP-BINDING PROTEIN"/>
    <property type="match status" value="1"/>
</dbReference>
<evidence type="ECO:0000256" key="2">
    <source>
        <dbReference type="ARBA" id="ARBA00022741"/>
    </source>
</evidence>
<dbReference type="InterPro" id="IPR027417">
    <property type="entry name" value="P-loop_NTPase"/>
</dbReference>
<keyword evidence="1" id="KW-0813">Transport</keyword>
<dbReference type="EMBL" id="JANGAC010000022">
    <property type="protein sequence ID" value="MCQ4925431.1"/>
    <property type="molecule type" value="Genomic_DNA"/>
</dbReference>
<reference evidence="5 6" key="1">
    <citation type="submission" date="2022-06" db="EMBL/GenBank/DDBJ databases">
        <title>Isolation of gut microbiota from human fecal samples.</title>
        <authorList>
            <person name="Pamer E.G."/>
            <person name="Barat B."/>
            <person name="Waligurski E."/>
            <person name="Medina S."/>
            <person name="Paddock L."/>
            <person name="Mostad J."/>
        </authorList>
    </citation>
    <scope>NUCLEOTIDE SEQUENCE [LARGE SCALE GENOMIC DNA]</scope>
    <source>
        <strain evidence="5 6">DFI.7.95</strain>
    </source>
</reference>
<keyword evidence="6" id="KW-1185">Reference proteome</keyword>
<dbReference type="InterPro" id="IPR017871">
    <property type="entry name" value="ABC_transporter-like_CS"/>
</dbReference>
<dbReference type="SMART" id="SM00382">
    <property type="entry name" value="AAA"/>
    <property type="match status" value="1"/>
</dbReference>
<evidence type="ECO:0000256" key="3">
    <source>
        <dbReference type="ARBA" id="ARBA00022840"/>
    </source>
</evidence>